<evidence type="ECO:0000313" key="2">
    <source>
        <dbReference type="EMBL" id="CAH2080479.1"/>
    </source>
</evidence>
<protein>
    <recommendedName>
        <fullName evidence="4">Ribosomal protein S7</fullName>
    </recommendedName>
</protein>
<feature type="region of interest" description="Disordered" evidence="1">
    <location>
        <begin position="1"/>
        <end position="27"/>
    </location>
</feature>
<organism evidence="2 3">
    <name type="scientific">Thlaspi arvense</name>
    <name type="common">Field penny-cress</name>
    <dbReference type="NCBI Taxonomy" id="13288"/>
    <lineage>
        <taxon>Eukaryota</taxon>
        <taxon>Viridiplantae</taxon>
        <taxon>Streptophyta</taxon>
        <taxon>Embryophyta</taxon>
        <taxon>Tracheophyta</taxon>
        <taxon>Spermatophyta</taxon>
        <taxon>Magnoliopsida</taxon>
        <taxon>eudicotyledons</taxon>
        <taxon>Gunneridae</taxon>
        <taxon>Pentapetalae</taxon>
        <taxon>rosids</taxon>
        <taxon>malvids</taxon>
        <taxon>Brassicales</taxon>
        <taxon>Brassicaceae</taxon>
        <taxon>Thlaspideae</taxon>
        <taxon>Thlaspi</taxon>
    </lineage>
</organism>
<evidence type="ECO:0000313" key="3">
    <source>
        <dbReference type="Proteomes" id="UP000836841"/>
    </source>
</evidence>
<name>A0AAU9TAT9_THLAR</name>
<proteinExistence type="predicted"/>
<comment type="caution">
    <text evidence="2">The sequence shown here is derived from an EMBL/GenBank/DDBJ whole genome shotgun (WGS) entry which is preliminary data.</text>
</comment>
<reference evidence="2 3" key="1">
    <citation type="submission" date="2022-03" db="EMBL/GenBank/DDBJ databases">
        <authorList>
            <person name="Nunn A."/>
            <person name="Chopra R."/>
            <person name="Nunn A."/>
            <person name="Contreras Garrido A."/>
        </authorList>
    </citation>
    <scope>NUCLEOTIDE SEQUENCE [LARGE SCALE GENOMIC DNA]</scope>
</reference>
<evidence type="ECO:0000256" key="1">
    <source>
        <dbReference type="SAM" id="MobiDB-lite"/>
    </source>
</evidence>
<evidence type="ECO:0008006" key="4">
    <source>
        <dbReference type="Google" id="ProtNLM"/>
    </source>
</evidence>
<dbReference type="EMBL" id="CAJVSB020000903">
    <property type="protein sequence ID" value="CAH2080479.1"/>
    <property type="molecule type" value="Genomic_DNA"/>
</dbReference>
<sequence>MARSKKRGSATSPGDKAENRRSGKAERSAYFARREAAKVLRTVLQGDAKRRAVGSIKSLVYCPSLRNKRGTFALVCQTLKYLSIIKDVLDSSKILNSKWKSNG</sequence>
<dbReference type="Proteomes" id="UP000836841">
    <property type="component" value="Unassembled WGS sequence"/>
</dbReference>
<gene>
    <name evidence="2" type="ORF">TAV2_LOCUS26190</name>
</gene>
<keyword evidence="3" id="KW-1185">Reference proteome</keyword>
<dbReference type="AlphaFoldDB" id="A0AAU9TAT9"/>
<feature type="compositionally biased region" description="Basic and acidic residues" evidence="1">
    <location>
        <begin position="15"/>
        <end position="27"/>
    </location>
</feature>
<accession>A0AAU9TAT9</accession>